<dbReference type="Gene3D" id="1.25.40.10">
    <property type="entry name" value="Tetratricopeptide repeat domain"/>
    <property type="match status" value="1"/>
</dbReference>
<feature type="repeat" description="TPR" evidence="7">
    <location>
        <begin position="256"/>
        <end position="289"/>
    </location>
</feature>
<dbReference type="GO" id="GO:0034551">
    <property type="term" value="P:mitochondrial respiratory chain complex III assembly"/>
    <property type="evidence" value="ECO:0007669"/>
    <property type="project" value="InterPro"/>
</dbReference>
<dbReference type="SMART" id="SM00028">
    <property type="entry name" value="TPR"/>
    <property type="match status" value="2"/>
</dbReference>
<dbReference type="InterPro" id="IPR011990">
    <property type="entry name" value="TPR-like_helical_dom_sf"/>
</dbReference>
<sequence>MSLLFNARLVKCIKRILPIVKHNIPINNNNRAITFSNSKQSILNSIRNISLLKSPNATKSIIYGFSLLGLFGLDDKSESERKLIYTIKRGLLYLQNDDYKAFEKTLHDALKIAKDLNHFDGITYVYDVLANGAFMNKDYNKAKGLFFAVIKRLLDQGSFDDDLNILHINLKISKIFEAQKDYKSSKIGYEYCLDRLKKKHEFNPEDEDVLGLYALALDAYARYLMNLGYTKHARYYFKKAYETSVKLNGEVYEINVILLNDLGTMYYLGGKLEEALHYFRKAEKIGKHLPDMEHFSTVYINLGNIFLKQGLLKEAEKHCEEGMKNAKRHNYEEGKKEAAICLAEIKNAMK</sequence>
<evidence type="ECO:0000256" key="6">
    <source>
        <dbReference type="ARBA" id="ARBA00023128"/>
    </source>
</evidence>
<keyword evidence="3" id="KW-0677">Repeat</keyword>
<gene>
    <name evidence="8" type="ORF">g.72030</name>
</gene>
<dbReference type="PANTHER" id="PTHR13143:SF6">
    <property type="entry name" value="TETRATRICOPEPTIDE REPEAT PROTEIN 19, MITOCHONDRIAL"/>
    <property type="match status" value="1"/>
</dbReference>
<dbReference type="InterPro" id="IPR040395">
    <property type="entry name" value="TTC19"/>
</dbReference>
<dbReference type="PROSITE" id="PS50005">
    <property type="entry name" value="TPR"/>
    <property type="match status" value="1"/>
</dbReference>
<dbReference type="Pfam" id="PF13181">
    <property type="entry name" value="TPR_8"/>
    <property type="match status" value="1"/>
</dbReference>
<dbReference type="InterPro" id="IPR019734">
    <property type="entry name" value="TPR_rpt"/>
</dbReference>
<accession>A0A2S2PGM5</accession>
<comment type="similarity">
    <text evidence="2">Belongs to the TTC19 family.</text>
</comment>
<keyword evidence="6" id="KW-0496">Mitochondrion</keyword>
<evidence type="ECO:0000256" key="3">
    <source>
        <dbReference type="ARBA" id="ARBA00022737"/>
    </source>
</evidence>
<dbReference type="SUPFAM" id="SSF48452">
    <property type="entry name" value="TPR-like"/>
    <property type="match status" value="2"/>
</dbReference>
<reference evidence="8" key="1">
    <citation type="submission" date="2018-04" db="EMBL/GenBank/DDBJ databases">
        <title>Transcriptome of Schizaphis graminum biotype I.</title>
        <authorList>
            <person name="Scully E.D."/>
            <person name="Geib S.M."/>
            <person name="Palmer N.A."/>
            <person name="Koch K."/>
            <person name="Bradshaw J."/>
            <person name="Heng-Moss T."/>
            <person name="Sarath G."/>
        </authorList>
    </citation>
    <scope>NUCLEOTIDE SEQUENCE</scope>
</reference>
<evidence type="ECO:0000256" key="2">
    <source>
        <dbReference type="ARBA" id="ARBA00008219"/>
    </source>
</evidence>
<protein>
    <submittedName>
        <fullName evidence="8">Tetratricopeptide repeat protein 19</fullName>
    </submittedName>
</protein>
<comment type="subcellular location">
    <subcellularLocation>
        <location evidence="1">Mitochondrion</location>
    </subcellularLocation>
</comment>
<dbReference type="PANTHER" id="PTHR13143">
    <property type="entry name" value="TETRATRICOPEPTIDE REPEAT PROTEIN 19"/>
    <property type="match status" value="1"/>
</dbReference>
<evidence type="ECO:0000313" key="8">
    <source>
        <dbReference type="EMBL" id="MBY28589.1"/>
    </source>
</evidence>
<keyword evidence="4 7" id="KW-0802">TPR repeat</keyword>
<name>A0A2S2PGM5_SCHGA</name>
<evidence type="ECO:0000256" key="1">
    <source>
        <dbReference type="ARBA" id="ARBA00004173"/>
    </source>
</evidence>
<keyword evidence="5" id="KW-0809">Transit peptide</keyword>
<evidence type="ECO:0000256" key="7">
    <source>
        <dbReference type="PROSITE-ProRule" id="PRU00339"/>
    </source>
</evidence>
<dbReference type="Pfam" id="PF13374">
    <property type="entry name" value="TPR_10"/>
    <property type="match status" value="1"/>
</dbReference>
<evidence type="ECO:0000256" key="4">
    <source>
        <dbReference type="ARBA" id="ARBA00022803"/>
    </source>
</evidence>
<dbReference type="EMBL" id="GGMR01015970">
    <property type="protein sequence ID" value="MBY28589.1"/>
    <property type="molecule type" value="Transcribed_RNA"/>
</dbReference>
<dbReference type="GO" id="GO:0005743">
    <property type="term" value="C:mitochondrial inner membrane"/>
    <property type="evidence" value="ECO:0007669"/>
    <property type="project" value="TreeGrafter"/>
</dbReference>
<organism evidence="8">
    <name type="scientific">Schizaphis graminum</name>
    <name type="common">Green bug aphid</name>
    <dbReference type="NCBI Taxonomy" id="13262"/>
    <lineage>
        <taxon>Eukaryota</taxon>
        <taxon>Metazoa</taxon>
        <taxon>Ecdysozoa</taxon>
        <taxon>Arthropoda</taxon>
        <taxon>Hexapoda</taxon>
        <taxon>Insecta</taxon>
        <taxon>Pterygota</taxon>
        <taxon>Neoptera</taxon>
        <taxon>Paraneoptera</taxon>
        <taxon>Hemiptera</taxon>
        <taxon>Sternorrhyncha</taxon>
        <taxon>Aphidomorpha</taxon>
        <taxon>Aphidoidea</taxon>
        <taxon>Aphididae</taxon>
        <taxon>Aphidini</taxon>
        <taxon>Schizaphis</taxon>
    </lineage>
</organism>
<dbReference type="AlphaFoldDB" id="A0A2S2PGM5"/>
<evidence type="ECO:0000256" key="5">
    <source>
        <dbReference type="ARBA" id="ARBA00022946"/>
    </source>
</evidence>
<proteinExistence type="inferred from homology"/>